<dbReference type="InterPro" id="IPR051368">
    <property type="entry name" value="SerProtInhib-TIL_Domain"/>
</dbReference>
<organism evidence="6 7">
    <name type="scientific">Necator americanus</name>
    <name type="common">Human hookworm</name>
    <dbReference type="NCBI Taxonomy" id="51031"/>
    <lineage>
        <taxon>Eukaryota</taxon>
        <taxon>Metazoa</taxon>
        <taxon>Ecdysozoa</taxon>
        <taxon>Nematoda</taxon>
        <taxon>Chromadorea</taxon>
        <taxon>Rhabditida</taxon>
        <taxon>Rhabditina</taxon>
        <taxon>Rhabditomorpha</taxon>
        <taxon>Strongyloidea</taxon>
        <taxon>Ancylostomatidae</taxon>
        <taxon>Bunostominae</taxon>
        <taxon>Necator</taxon>
    </lineage>
</organism>
<dbReference type="KEGG" id="nai:NECAME_12651"/>
<feature type="domain" description="TIL" evidence="5">
    <location>
        <begin position="38"/>
        <end position="92"/>
    </location>
</feature>
<dbReference type="OrthoDB" id="5836232at2759"/>
<evidence type="ECO:0000256" key="1">
    <source>
        <dbReference type="ARBA" id="ARBA00022690"/>
    </source>
</evidence>
<dbReference type="PANTHER" id="PTHR23259">
    <property type="entry name" value="RIDDLE"/>
    <property type="match status" value="1"/>
</dbReference>
<proteinExistence type="predicted"/>
<feature type="signal peptide" evidence="4">
    <location>
        <begin position="1"/>
        <end position="34"/>
    </location>
</feature>
<dbReference type="InterPro" id="IPR036084">
    <property type="entry name" value="Ser_inhib-like_sf"/>
</dbReference>
<keyword evidence="3" id="KW-1015">Disulfide bond</keyword>
<evidence type="ECO:0000256" key="3">
    <source>
        <dbReference type="ARBA" id="ARBA00023157"/>
    </source>
</evidence>
<dbReference type="InterPro" id="IPR002919">
    <property type="entry name" value="TIL_dom"/>
</dbReference>
<name>W2SZ73_NECAM</name>
<dbReference type="GO" id="GO:0004867">
    <property type="term" value="F:serine-type endopeptidase inhibitor activity"/>
    <property type="evidence" value="ECO:0007669"/>
    <property type="project" value="UniProtKB-KW"/>
</dbReference>
<dbReference type="STRING" id="51031.W2SZ73"/>
<evidence type="ECO:0000259" key="5">
    <source>
        <dbReference type="Pfam" id="PF01826"/>
    </source>
</evidence>
<sequence length="171" mass="18853">MFTAFVSSETVRRLKKFSMLLLIVLTSQLFYVQAAKCCGTNEEFKECGTACEPSCNNTNPICILIAVANVCRCVKGYIRQYANGPCIPARECPPDTCDTKQCPPGTVCQQDVVSCKKPPCPASPPKSFYGNIEQNSGPFNAAQRIRNAYMTSGPKPSPEPKNNYYQTCLRE</sequence>
<keyword evidence="7" id="KW-1185">Reference proteome</keyword>
<evidence type="ECO:0000256" key="4">
    <source>
        <dbReference type="SAM" id="SignalP"/>
    </source>
</evidence>
<dbReference type="Proteomes" id="UP000053676">
    <property type="component" value="Unassembled WGS sequence"/>
</dbReference>
<keyword evidence="1" id="KW-0646">Protease inhibitor</keyword>
<evidence type="ECO:0000313" key="7">
    <source>
        <dbReference type="Proteomes" id="UP000053676"/>
    </source>
</evidence>
<gene>
    <name evidence="6" type="ORF">NECAME_12651</name>
</gene>
<dbReference type="EMBL" id="KI660327">
    <property type="protein sequence ID" value="ETN74903.1"/>
    <property type="molecule type" value="Genomic_DNA"/>
</dbReference>
<feature type="chain" id="PRO_5004825680" evidence="4">
    <location>
        <begin position="35"/>
        <end position="171"/>
    </location>
</feature>
<dbReference type="CDD" id="cd19941">
    <property type="entry name" value="TIL"/>
    <property type="match status" value="1"/>
</dbReference>
<protein>
    <submittedName>
        <fullName evidence="6">Trypsin Inhibitor like cysteine rich domain protein</fullName>
    </submittedName>
</protein>
<keyword evidence="4" id="KW-0732">Signal</keyword>
<dbReference type="PANTHER" id="PTHR23259:SF70">
    <property type="entry name" value="ACCESSORY GLAND PROTEIN ACP62F-RELATED"/>
    <property type="match status" value="1"/>
</dbReference>
<evidence type="ECO:0000256" key="2">
    <source>
        <dbReference type="ARBA" id="ARBA00022900"/>
    </source>
</evidence>
<dbReference type="AlphaFoldDB" id="W2SZ73"/>
<dbReference type="Gene3D" id="2.10.25.10">
    <property type="entry name" value="Laminin"/>
    <property type="match status" value="1"/>
</dbReference>
<reference evidence="7" key="1">
    <citation type="journal article" date="2014" name="Nat. Genet.">
        <title>Genome of the human hookworm Necator americanus.</title>
        <authorList>
            <person name="Tang Y.T."/>
            <person name="Gao X."/>
            <person name="Rosa B.A."/>
            <person name="Abubucker S."/>
            <person name="Hallsworth-Pepin K."/>
            <person name="Martin J."/>
            <person name="Tyagi R."/>
            <person name="Heizer E."/>
            <person name="Zhang X."/>
            <person name="Bhonagiri-Palsikar V."/>
            <person name="Minx P."/>
            <person name="Warren W.C."/>
            <person name="Wang Q."/>
            <person name="Zhan B."/>
            <person name="Hotez P.J."/>
            <person name="Sternberg P.W."/>
            <person name="Dougall A."/>
            <person name="Gaze S.T."/>
            <person name="Mulvenna J."/>
            <person name="Sotillo J."/>
            <person name="Ranganathan S."/>
            <person name="Rabelo E.M."/>
            <person name="Wilson R.K."/>
            <person name="Felgner P.L."/>
            <person name="Bethony J."/>
            <person name="Hawdon J.M."/>
            <person name="Gasser R.B."/>
            <person name="Loukas A."/>
            <person name="Mitreva M."/>
        </authorList>
    </citation>
    <scope>NUCLEOTIDE SEQUENCE [LARGE SCALE GENOMIC DNA]</scope>
</reference>
<dbReference type="Pfam" id="PF01826">
    <property type="entry name" value="TIL"/>
    <property type="match status" value="1"/>
</dbReference>
<accession>W2SZ73</accession>
<evidence type="ECO:0000313" key="6">
    <source>
        <dbReference type="EMBL" id="ETN74903.1"/>
    </source>
</evidence>
<dbReference type="SUPFAM" id="SSF57567">
    <property type="entry name" value="Serine protease inhibitors"/>
    <property type="match status" value="1"/>
</dbReference>
<keyword evidence="2" id="KW-0722">Serine protease inhibitor</keyword>